<dbReference type="InterPro" id="IPR018146">
    <property type="entry name" value="Glyoxalase_1_CS"/>
</dbReference>
<keyword evidence="5" id="KW-1185">Reference proteome</keyword>
<dbReference type="EMBL" id="PJCH01000010">
    <property type="protein sequence ID" value="PQA87001.1"/>
    <property type="molecule type" value="Genomic_DNA"/>
</dbReference>
<evidence type="ECO:0000256" key="2">
    <source>
        <dbReference type="SAM" id="MobiDB-lite"/>
    </source>
</evidence>
<reference evidence="4 5" key="1">
    <citation type="submission" date="2017-12" db="EMBL/GenBank/DDBJ databases">
        <authorList>
            <person name="Hurst M.R.H."/>
        </authorList>
    </citation>
    <scope>NUCLEOTIDE SEQUENCE [LARGE SCALE GENOMIC DNA]</scope>
    <source>
        <strain evidence="4 5">SY-3-19</strain>
    </source>
</reference>
<feature type="compositionally biased region" description="Basic residues" evidence="2">
    <location>
        <begin position="9"/>
        <end position="20"/>
    </location>
</feature>
<dbReference type="GO" id="GO:0046491">
    <property type="term" value="P:L-methylmalonyl-CoA metabolic process"/>
    <property type="evidence" value="ECO:0007669"/>
    <property type="project" value="TreeGrafter"/>
</dbReference>
<gene>
    <name evidence="4" type="ORF">CW354_13145</name>
</gene>
<dbReference type="OrthoDB" id="7947929at2"/>
<name>A0A2S7K3D5_9PROT</name>
<dbReference type="GO" id="GO:0004493">
    <property type="term" value="F:methylmalonyl-CoA epimerase activity"/>
    <property type="evidence" value="ECO:0007669"/>
    <property type="project" value="TreeGrafter"/>
</dbReference>
<dbReference type="InterPro" id="IPR051785">
    <property type="entry name" value="MMCE/EMCE_epimerase"/>
</dbReference>
<accession>A0A2S7K3D5</accession>
<dbReference type="PANTHER" id="PTHR43048:SF5">
    <property type="entry name" value="BLR5325 PROTEIN"/>
    <property type="match status" value="1"/>
</dbReference>
<evidence type="ECO:0000259" key="3">
    <source>
        <dbReference type="PROSITE" id="PS51819"/>
    </source>
</evidence>
<dbReference type="GO" id="GO:0046872">
    <property type="term" value="F:metal ion binding"/>
    <property type="evidence" value="ECO:0007669"/>
    <property type="project" value="UniProtKB-KW"/>
</dbReference>
<evidence type="ECO:0000313" key="5">
    <source>
        <dbReference type="Proteomes" id="UP000239504"/>
    </source>
</evidence>
<evidence type="ECO:0000313" key="4">
    <source>
        <dbReference type="EMBL" id="PQA87001.1"/>
    </source>
</evidence>
<dbReference type="PROSITE" id="PS00934">
    <property type="entry name" value="GLYOXALASE_I_1"/>
    <property type="match status" value="1"/>
</dbReference>
<dbReference type="Proteomes" id="UP000239504">
    <property type="component" value="Unassembled WGS sequence"/>
</dbReference>
<dbReference type="Gene3D" id="3.10.180.10">
    <property type="entry name" value="2,3-Dihydroxybiphenyl 1,2-Dioxygenase, domain 1"/>
    <property type="match status" value="1"/>
</dbReference>
<dbReference type="PROSITE" id="PS51819">
    <property type="entry name" value="VOC"/>
    <property type="match status" value="1"/>
</dbReference>
<sequence>MNCDFSQRQRSRSNPKRVVKTSREITKKPAQRPLRSRKSAFQDIPCVSASRKRRGMGGKMFITNLNARGVAAGLALAVLTQGAAVAEDKGAAAADSGLYPTPLEYGPPTGMAWFNRPKVDDPEPIKPNKAGVYGLEHTHLFVADMEKSLHFYVDILGFEQVMKIQDISEDPPMNDRMNVLLGQPGAQYRHAIVTMPGGPSYGTHVPQIEFWEIKGVPLDETINENPTANIRGKGYNAYMVTDLDAILAKMKKAGIRFVSEPLVSPRGKSIYVVDPDGQVIELNERYSDAAELEE</sequence>
<dbReference type="InterPro" id="IPR037523">
    <property type="entry name" value="VOC_core"/>
</dbReference>
<proteinExistence type="predicted"/>
<feature type="domain" description="VOC" evidence="3">
    <location>
        <begin position="134"/>
        <end position="285"/>
    </location>
</feature>
<dbReference type="PANTHER" id="PTHR43048">
    <property type="entry name" value="METHYLMALONYL-COA EPIMERASE"/>
    <property type="match status" value="1"/>
</dbReference>
<protein>
    <recommendedName>
        <fullName evidence="3">VOC domain-containing protein</fullName>
    </recommendedName>
</protein>
<comment type="caution">
    <text evidence="4">The sequence shown here is derived from an EMBL/GenBank/DDBJ whole genome shotgun (WGS) entry which is preliminary data.</text>
</comment>
<keyword evidence="1" id="KW-0479">Metal-binding</keyword>
<organism evidence="4 5">
    <name type="scientific">Hyphococcus luteus</name>
    <dbReference type="NCBI Taxonomy" id="2058213"/>
    <lineage>
        <taxon>Bacteria</taxon>
        <taxon>Pseudomonadati</taxon>
        <taxon>Pseudomonadota</taxon>
        <taxon>Alphaproteobacteria</taxon>
        <taxon>Parvularculales</taxon>
        <taxon>Parvularculaceae</taxon>
        <taxon>Hyphococcus</taxon>
    </lineage>
</organism>
<dbReference type="SUPFAM" id="SSF54593">
    <property type="entry name" value="Glyoxalase/Bleomycin resistance protein/Dihydroxybiphenyl dioxygenase"/>
    <property type="match status" value="1"/>
</dbReference>
<evidence type="ECO:0000256" key="1">
    <source>
        <dbReference type="ARBA" id="ARBA00022723"/>
    </source>
</evidence>
<dbReference type="GO" id="GO:0004462">
    <property type="term" value="F:lactoylglutathione lyase activity"/>
    <property type="evidence" value="ECO:0007669"/>
    <property type="project" value="InterPro"/>
</dbReference>
<dbReference type="InterPro" id="IPR029068">
    <property type="entry name" value="Glyas_Bleomycin-R_OHBP_Dase"/>
</dbReference>
<dbReference type="InterPro" id="IPR004360">
    <property type="entry name" value="Glyas_Fos-R_dOase_dom"/>
</dbReference>
<feature type="region of interest" description="Disordered" evidence="2">
    <location>
        <begin position="1"/>
        <end position="42"/>
    </location>
</feature>
<dbReference type="Pfam" id="PF00903">
    <property type="entry name" value="Glyoxalase"/>
    <property type="match status" value="1"/>
</dbReference>
<dbReference type="AlphaFoldDB" id="A0A2S7K3D5"/>